<dbReference type="RefSeq" id="WP_378536526.1">
    <property type="nucleotide sequence ID" value="NZ_JBHSBH010000014.1"/>
</dbReference>
<dbReference type="InterPro" id="IPR002818">
    <property type="entry name" value="DJ-1/PfpI"/>
</dbReference>
<dbReference type="InterPro" id="IPR029062">
    <property type="entry name" value="Class_I_gatase-like"/>
</dbReference>
<accession>A0ABV8FT57</accession>
<keyword evidence="4" id="KW-1185">Reference proteome</keyword>
<evidence type="ECO:0000259" key="2">
    <source>
        <dbReference type="Pfam" id="PF01965"/>
    </source>
</evidence>
<dbReference type="Proteomes" id="UP001595847">
    <property type="component" value="Unassembled WGS sequence"/>
</dbReference>
<evidence type="ECO:0000313" key="4">
    <source>
        <dbReference type="Proteomes" id="UP001595847"/>
    </source>
</evidence>
<dbReference type="NCBIfam" id="TIGR01382">
    <property type="entry name" value="PfpI"/>
    <property type="match status" value="1"/>
</dbReference>
<dbReference type="Gene3D" id="3.40.50.880">
    <property type="match status" value="1"/>
</dbReference>
<protein>
    <submittedName>
        <fullName evidence="3">Type 1 glutamine amidotransferase domain-containing protein</fullName>
    </submittedName>
</protein>
<name>A0ABV8FT57_9ACTN</name>
<organism evidence="3 4">
    <name type="scientific">Nocardiopsis sediminis</name>
    <dbReference type="NCBI Taxonomy" id="1778267"/>
    <lineage>
        <taxon>Bacteria</taxon>
        <taxon>Bacillati</taxon>
        <taxon>Actinomycetota</taxon>
        <taxon>Actinomycetes</taxon>
        <taxon>Streptosporangiales</taxon>
        <taxon>Nocardiopsidaceae</taxon>
        <taxon>Nocardiopsis</taxon>
    </lineage>
</organism>
<comment type="caution">
    <text evidence="3">The sequence shown here is derived from an EMBL/GenBank/DDBJ whole genome shotgun (WGS) entry which is preliminary data.</text>
</comment>
<sequence>MAADLTGKTIAFLAAPEGTEQVELIDPWQAVRDAGGEARLVSTRGGRIQMFDHLDRADTFPVDDTLDDVEAADFSGLILPGGVANPDHLRTDPRAVAFVKGFFDTGKPVAAICHAPWTLVEADAVDGRHMTSYPSLATDIANAGGEWVDEEVVVCPMGPNTLVTSRKPADLPAFDRAAVEAFAK</sequence>
<dbReference type="PANTHER" id="PTHR42733">
    <property type="entry name" value="DJ-1 PROTEIN"/>
    <property type="match status" value="1"/>
</dbReference>
<feature type="domain" description="DJ-1/PfpI" evidence="2">
    <location>
        <begin position="8"/>
        <end position="180"/>
    </location>
</feature>
<comment type="similarity">
    <text evidence="1">Belongs to the peptidase C56 family.</text>
</comment>
<evidence type="ECO:0000313" key="3">
    <source>
        <dbReference type="EMBL" id="MFC3998569.1"/>
    </source>
</evidence>
<dbReference type="InterPro" id="IPR006286">
    <property type="entry name" value="C56_PfpI-like"/>
</dbReference>
<keyword evidence="3" id="KW-0315">Glutamine amidotransferase</keyword>
<dbReference type="CDD" id="cd03134">
    <property type="entry name" value="GATase1_PfpI_like"/>
    <property type="match status" value="1"/>
</dbReference>
<dbReference type="PANTHER" id="PTHR42733:SF12">
    <property type="entry name" value="PROTEINASE"/>
    <property type="match status" value="1"/>
</dbReference>
<proteinExistence type="inferred from homology"/>
<dbReference type="EMBL" id="JBHSBH010000014">
    <property type="protein sequence ID" value="MFC3998569.1"/>
    <property type="molecule type" value="Genomic_DNA"/>
</dbReference>
<dbReference type="Pfam" id="PF01965">
    <property type="entry name" value="DJ-1_PfpI"/>
    <property type="match status" value="1"/>
</dbReference>
<gene>
    <name evidence="3" type="ORF">ACFOVU_21775</name>
</gene>
<dbReference type="SUPFAM" id="SSF52317">
    <property type="entry name" value="Class I glutamine amidotransferase-like"/>
    <property type="match status" value="1"/>
</dbReference>
<dbReference type="PROSITE" id="PS51276">
    <property type="entry name" value="PEPTIDASE_C56_PFPI"/>
    <property type="match status" value="1"/>
</dbReference>
<reference evidence="4" key="1">
    <citation type="journal article" date="2019" name="Int. J. Syst. Evol. Microbiol.">
        <title>The Global Catalogue of Microorganisms (GCM) 10K type strain sequencing project: providing services to taxonomists for standard genome sequencing and annotation.</title>
        <authorList>
            <consortium name="The Broad Institute Genomics Platform"/>
            <consortium name="The Broad Institute Genome Sequencing Center for Infectious Disease"/>
            <person name="Wu L."/>
            <person name="Ma J."/>
        </authorList>
    </citation>
    <scope>NUCLEOTIDE SEQUENCE [LARGE SCALE GENOMIC DNA]</scope>
    <source>
        <strain evidence="4">TBRC 1826</strain>
    </source>
</reference>
<evidence type="ECO:0000256" key="1">
    <source>
        <dbReference type="ARBA" id="ARBA00008542"/>
    </source>
</evidence>